<name>A0A2W2FTD0_9ACTN</name>
<dbReference type="InterPro" id="IPR016942">
    <property type="entry name" value="UCP030042"/>
</dbReference>
<gene>
    <name evidence="3" type="ORF">C1I98_24140</name>
</gene>
<comment type="caution">
    <text evidence="3">The sequence shown here is derived from an EMBL/GenBank/DDBJ whole genome shotgun (WGS) entry which is preliminary data.</text>
</comment>
<evidence type="ECO:0000313" key="4">
    <source>
        <dbReference type="Proteomes" id="UP000248544"/>
    </source>
</evidence>
<dbReference type="PIRSF" id="PIRSF030042">
    <property type="entry name" value="UCP030042"/>
    <property type="match status" value="1"/>
</dbReference>
<keyword evidence="4" id="KW-1185">Reference proteome</keyword>
<dbReference type="RefSeq" id="WP_111169715.1">
    <property type="nucleotide sequence ID" value="NZ_POUA01000214.1"/>
</dbReference>
<dbReference type="Pfam" id="PF14340">
    <property type="entry name" value="DUF4395"/>
    <property type="match status" value="1"/>
</dbReference>
<dbReference type="EMBL" id="POUA01000214">
    <property type="protein sequence ID" value="PZG38832.1"/>
    <property type="molecule type" value="Genomic_DNA"/>
</dbReference>
<keyword evidence="1" id="KW-0812">Transmembrane</keyword>
<protein>
    <submittedName>
        <fullName evidence="3">DUF4395 domain-containing protein</fullName>
    </submittedName>
</protein>
<dbReference type="InterPro" id="IPR025508">
    <property type="entry name" value="DUF4395"/>
</dbReference>
<accession>A0A2W2FTD0</accession>
<dbReference type="AlphaFoldDB" id="A0A2W2FTD0"/>
<keyword evidence="1" id="KW-1133">Transmembrane helix</keyword>
<feature type="domain" description="DUF4395" evidence="2">
    <location>
        <begin position="3"/>
        <end position="126"/>
    </location>
</feature>
<feature type="transmembrane region" description="Helical" evidence="1">
    <location>
        <begin position="31"/>
        <end position="51"/>
    </location>
</feature>
<evidence type="ECO:0000259" key="2">
    <source>
        <dbReference type="Pfam" id="PF14340"/>
    </source>
</evidence>
<proteinExistence type="predicted"/>
<keyword evidence="1" id="KW-0472">Membrane</keyword>
<evidence type="ECO:0000256" key="1">
    <source>
        <dbReference type="SAM" id="Phobius"/>
    </source>
</evidence>
<dbReference type="Proteomes" id="UP000248544">
    <property type="component" value="Unassembled WGS sequence"/>
</dbReference>
<sequence>MQVDPRALRFSAAITTSVLALVLVTGNVWLLGAQALLFALGVAGVSPFRPVFQRLVKSPPKELEDAAPPRFAQAVGLVFTVVGIVGYVVQVTPLAVGATAVALFAAFLNAAFGFCLGCEMYLIIRRLTPAATR</sequence>
<feature type="transmembrane region" description="Helical" evidence="1">
    <location>
        <begin position="101"/>
        <end position="124"/>
    </location>
</feature>
<reference evidence="3 4" key="1">
    <citation type="submission" date="2018-01" db="EMBL/GenBank/DDBJ databases">
        <title>Draft genome sequence of Sphaerisporangium sp. 7K107.</title>
        <authorList>
            <person name="Sahin N."/>
            <person name="Saygin H."/>
            <person name="Ay H."/>
        </authorList>
    </citation>
    <scope>NUCLEOTIDE SEQUENCE [LARGE SCALE GENOMIC DNA]</scope>
    <source>
        <strain evidence="3 4">7K107</strain>
    </source>
</reference>
<evidence type="ECO:0000313" key="3">
    <source>
        <dbReference type="EMBL" id="PZG38832.1"/>
    </source>
</evidence>
<organism evidence="3 4">
    <name type="scientific">Spongiactinospora gelatinilytica</name>
    <dbReference type="NCBI Taxonomy" id="2666298"/>
    <lineage>
        <taxon>Bacteria</taxon>
        <taxon>Bacillati</taxon>
        <taxon>Actinomycetota</taxon>
        <taxon>Actinomycetes</taxon>
        <taxon>Streptosporangiales</taxon>
        <taxon>Streptosporangiaceae</taxon>
        <taxon>Spongiactinospora</taxon>
    </lineage>
</organism>
<feature type="transmembrane region" description="Helical" evidence="1">
    <location>
        <begin position="71"/>
        <end position="89"/>
    </location>
</feature>
<feature type="transmembrane region" description="Helical" evidence="1">
    <location>
        <begin position="7"/>
        <end position="25"/>
    </location>
</feature>